<reference evidence="12" key="1">
    <citation type="journal article" date="2024" name="Int. J. Syst. Evol. Microbiol.">
        <title>Methylomarinovum tepidoasis sp. nov., a moderately thermophilic methanotroph of the family Methylothermaceae isolated from a deep-sea hydrothermal field.</title>
        <authorList>
            <person name="Hirayama H."/>
            <person name="Takaki Y."/>
            <person name="Abe M."/>
            <person name="Miyazaki M."/>
            <person name="Uematsu K."/>
            <person name="Matsui Y."/>
            <person name="Takai K."/>
        </authorList>
    </citation>
    <scope>NUCLEOTIDE SEQUENCE [LARGE SCALE GENOMIC DNA]</scope>
    <source>
        <strain evidence="12">IT-9</strain>
    </source>
</reference>
<keyword evidence="7 9" id="KW-0408">Iron</keyword>
<evidence type="ECO:0000256" key="8">
    <source>
        <dbReference type="PIRSR" id="PIRSR000294-1"/>
    </source>
</evidence>
<dbReference type="PANTHER" id="PTHR30600">
    <property type="entry name" value="CYTOCHROME C PEROXIDASE-RELATED"/>
    <property type="match status" value="1"/>
</dbReference>
<dbReference type="PROSITE" id="PS51007">
    <property type="entry name" value="CYTC"/>
    <property type="match status" value="2"/>
</dbReference>
<dbReference type="InterPro" id="IPR026259">
    <property type="entry name" value="MauG/Cytc_peroxidase"/>
</dbReference>
<feature type="binding site" description="axial binding residue" evidence="9">
    <location>
        <position position="267"/>
    </location>
    <ligand>
        <name>heme c</name>
        <dbReference type="ChEBI" id="CHEBI:61717"/>
        <label>2</label>
    </ligand>
    <ligandPart>
        <name>Fe</name>
        <dbReference type="ChEBI" id="CHEBI:18248"/>
    </ligandPart>
</feature>
<comment type="PTM">
    <text evidence="8">Binds 2 heme groups per subunit.</text>
</comment>
<evidence type="ECO:0000313" key="12">
    <source>
        <dbReference type="Proteomes" id="UP001321825"/>
    </source>
</evidence>
<feature type="domain" description="Cytochrome c" evidence="10">
    <location>
        <begin position="180"/>
        <end position="292"/>
    </location>
</feature>
<dbReference type="KEGG" id="mcau:MIT9_P1356"/>
<keyword evidence="2 8" id="KW-0349">Heme</keyword>
<evidence type="ECO:0000256" key="2">
    <source>
        <dbReference type="ARBA" id="ARBA00022617"/>
    </source>
</evidence>
<feature type="domain" description="Cytochrome c" evidence="10">
    <location>
        <begin position="33"/>
        <end position="157"/>
    </location>
</feature>
<dbReference type="GO" id="GO:0004130">
    <property type="term" value="F:cytochrome-c peroxidase activity"/>
    <property type="evidence" value="ECO:0007669"/>
    <property type="project" value="UniProtKB-EC"/>
</dbReference>
<dbReference type="InterPro" id="IPR051395">
    <property type="entry name" value="Cytochrome_c_Peroxidase/MauG"/>
</dbReference>
<evidence type="ECO:0000256" key="7">
    <source>
        <dbReference type="ARBA" id="ARBA00023004"/>
    </source>
</evidence>
<feature type="binding site" description="axial binding residue" evidence="9">
    <location>
        <position position="198"/>
    </location>
    <ligand>
        <name>heme c</name>
        <dbReference type="ChEBI" id="CHEBI:61717"/>
        <label>2</label>
    </ligand>
    <ligandPart>
        <name>Fe</name>
        <dbReference type="ChEBI" id="CHEBI:18248"/>
    </ligandPart>
</feature>
<evidence type="ECO:0000256" key="5">
    <source>
        <dbReference type="ARBA" id="ARBA00022764"/>
    </source>
</evidence>
<evidence type="ECO:0000256" key="1">
    <source>
        <dbReference type="ARBA" id="ARBA00004418"/>
    </source>
</evidence>
<dbReference type="Proteomes" id="UP001321825">
    <property type="component" value="Chromosome"/>
</dbReference>
<gene>
    <name evidence="11" type="ORF">MIT9_P1356</name>
</gene>
<keyword evidence="5" id="KW-0574">Periplasm</keyword>
<keyword evidence="12" id="KW-1185">Reference proteome</keyword>
<comment type="cofactor">
    <cofactor evidence="8">
        <name>heme</name>
        <dbReference type="ChEBI" id="CHEBI:30413"/>
    </cofactor>
    <text evidence="8">Binds 2 heme groups.</text>
</comment>
<dbReference type="Gene3D" id="1.10.760.10">
    <property type="entry name" value="Cytochrome c-like domain"/>
    <property type="match status" value="2"/>
</dbReference>
<evidence type="ECO:0000256" key="9">
    <source>
        <dbReference type="PIRSR" id="PIRSR000294-2"/>
    </source>
</evidence>
<dbReference type="GO" id="GO:0020037">
    <property type="term" value="F:heme binding"/>
    <property type="evidence" value="ECO:0007669"/>
    <property type="project" value="InterPro"/>
</dbReference>
<dbReference type="InterPro" id="IPR036909">
    <property type="entry name" value="Cyt_c-like_dom_sf"/>
</dbReference>
<evidence type="ECO:0000256" key="6">
    <source>
        <dbReference type="ARBA" id="ARBA00023002"/>
    </source>
</evidence>
<keyword evidence="6 11" id="KW-0560">Oxidoreductase</keyword>
<feature type="binding site" description="covalent" evidence="8">
    <location>
        <position position="197"/>
    </location>
    <ligand>
        <name>heme c</name>
        <dbReference type="ChEBI" id="CHEBI:61717"/>
        <label>2</label>
    </ligand>
</feature>
<feature type="binding site" description="axial binding residue" evidence="9">
    <location>
        <position position="59"/>
    </location>
    <ligand>
        <name>heme c</name>
        <dbReference type="ChEBI" id="CHEBI:61717"/>
        <label>1</label>
    </ligand>
    <ligandPart>
        <name>Fe</name>
        <dbReference type="ChEBI" id="CHEBI:18248"/>
    </ligandPart>
</feature>
<dbReference type="EMBL" id="AP024714">
    <property type="protein sequence ID" value="BCX81776.1"/>
    <property type="molecule type" value="Genomic_DNA"/>
</dbReference>
<evidence type="ECO:0000313" key="11">
    <source>
        <dbReference type="EMBL" id="BCX81776.1"/>
    </source>
</evidence>
<comment type="subcellular location">
    <subcellularLocation>
        <location evidence="1">Periplasm</location>
    </subcellularLocation>
</comment>
<dbReference type="PANTHER" id="PTHR30600:SF7">
    <property type="entry name" value="CYTOCHROME C PEROXIDASE-RELATED"/>
    <property type="match status" value="1"/>
</dbReference>
<organism evidence="11 12">
    <name type="scientific">Methylomarinovum caldicuralii</name>
    <dbReference type="NCBI Taxonomy" id="438856"/>
    <lineage>
        <taxon>Bacteria</taxon>
        <taxon>Pseudomonadati</taxon>
        <taxon>Pseudomonadota</taxon>
        <taxon>Gammaproteobacteria</taxon>
        <taxon>Methylococcales</taxon>
        <taxon>Methylothermaceae</taxon>
        <taxon>Methylomarinovum</taxon>
    </lineage>
</organism>
<evidence type="ECO:0000259" key="10">
    <source>
        <dbReference type="PROSITE" id="PS51007"/>
    </source>
</evidence>
<dbReference type="SUPFAM" id="SSF46626">
    <property type="entry name" value="Cytochrome c"/>
    <property type="match status" value="2"/>
</dbReference>
<keyword evidence="11" id="KW-0575">Peroxidase</keyword>
<keyword evidence="3 9" id="KW-0479">Metal-binding</keyword>
<dbReference type="RefSeq" id="WP_317704205.1">
    <property type="nucleotide sequence ID" value="NZ_AP024714.1"/>
</dbReference>
<keyword evidence="4" id="KW-0732">Signal</keyword>
<dbReference type="GO" id="GO:0009055">
    <property type="term" value="F:electron transfer activity"/>
    <property type="evidence" value="ECO:0007669"/>
    <property type="project" value="InterPro"/>
</dbReference>
<sequence length="301" mass="33365">MYRQLLTVIVLLPGSLSATEPILPLPPAPAPTPSARLGERLFHDPRLSGSGRIRCADCHRLEAGGDDDSPLPAIRSGPYPHNTLTVFNAVFNYRLHWYGDLATLKQQAETALQRDMRVDWNRSLARLKADDGYRRDFAALYGDIDAEAVIDALVAFERTLVTPDAPFDRFLRGDESALTPAQKRGYRLFKRYGCSACHQGVNVGGNLLQKLGIFGRYPSADPGRIAVTGREEYRDVFRVPSLRNVALTAPYFHDGGVQTLEKAVTLMAELQLGTRPPPRDVKAIVAFLKSLTGRYLRPKPP</sequence>
<dbReference type="GO" id="GO:0046872">
    <property type="term" value="F:metal ion binding"/>
    <property type="evidence" value="ECO:0007669"/>
    <property type="project" value="UniProtKB-KW"/>
</dbReference>
<dbReference type="Pfam" id="PF03150">
    <property type="entry name" value="CCP_MauG"/>
    <property type="match status" value="1"/>
</dbReference>
<name>A0AAU9BT54_9GAMM</name>
<dbReference type="PIRSF" id="PIRSF000294">
    <property type="entry name" value="Cytochrome-c_peroxidase"/>
    <property type="match status" value="1"/>
</dbReference>
<evidence type="ECO:0000256" key="3">
    <source>
        <dbReference type="ARBA" id="ARBA00022723"/>
    </source>
</evidence>
<proteinExistence type="predicted"/>
<feature type="binding site" description="covalent" evidence="8">
    <location>
        <position position="58"/>
    </location>
    <ligand>
        <name>heme c</name>
        <dbReference type="ChEBI" id="CHEBI:61717"/>
        <label>1</label>
    </ligand>
</feature>
<feature type="binding site" description="covalent" evidence="8">
    <location>
        <position position="194"/>
    </location>
    <ligand>
        <name>heme c</name>
        <dbReference type="ChEBI" id="CHEBI:61717"/>
        <label>2</label>
    </ligand>
</feature>
<feature type="binding site" description="covalent" evidence="8">
    <location>
        <position position="55"/>
    </location>
    <ligand>
        <name>heme c</name>
        <dbReference type="ChEBI" id="CHEBI:61717"/>
        <label>1</label>
    </ligand>
</feature>
<evidence type="ECO:0000256" key="4">
    <source>
        <dbReference type="ARBA" id="ARBA00022729"/>
    </source>
</evidence>
<dbReference type="AlphaFoldDB" id="A0AAU9BT54"/>
<protein>
    <submittedName>
        <fullName evidence="11">Cytochrome c peroxidase</fullName>
        <ecNumber evidence="11">1.11.1.5</ecNumber>
    </submittedName>
</protein>
<dbReference type="GO" id="GO:0042597">
    <property type="term" value="C:periplasmic space"/>
    <property type="evidence" value="ECO:0007669"/>
    <property type="project" value="UniProtKB-SubCell"/>
</dbReference>
<accession>A0AAU9BT54</accession>
<dbReference type="EC" id="1.11.1.5" evidence="11"/>
<dbReference type="InterPro" id="IPR009056">
    <property type="entry name" value="Cyt_c-like_dom"/>
</dbReference>
<dbReference type="InterPro" id="IPR004852">
    <property type="entry name" value="Di-haem_cyt_c_peroxidsae"/>
</dbReference>